<reference evidence="3 4" key="1">
    <citation type="submission" date="2023-07" db="EMBL/GenBank/DDBJ databases">
        <title>Sequencing the genomes of 1000 actinobacteria strains.</title>
        <authorList>
            <person name="Klenk H.-P."/>
        </authorList>
    </citation>
    <scope>NUCLEOTIDE SEQUENCE [LARGE SCALE GENOMIC DNA]</scope>
    <source>
        <strain evidence="3 4">DSM 44710</strain>
    </source>
</reference>
<gene>
    <name evidence="3" type="ORF">J2S43_001647</name>
</gene>
<dbReference type="GO" id="GO:0016301">
    <property type="term" value="F:kinase activity"/>
    <property type="evidence" value="ECO:0007669"/>
    <property type="project" value="UniProtKB-KW"/>
</dbReference>
<dbReference type="PROSITE" id="PS50011">
    <property type="entry name" value="PROTEIN_KINASE_DOM"/>
    <property type="match status" value="1"/>
</dbReference>
<name>A0ABT9MP06_9ACTN</name>
<organism evidence="3 4">
    <name type="scientific">Catenuloplanes nepalensis</name>
    <dbReference type="NCBI Taxonomy" id="587533"/>
    <lineage>
        <taxon>Bacteria</taxon>
        <taxon>Bacillati</taxon>
        <taxon>Actinomycetota</taxon>
        <taxon>Actinomycetes</taxon>
        <taxon>Micromonosporales</taxon>
        <taxon>Micromonosporaceae</taxon>
        <taxon>Catenuloplanes</taxon>
    </lineage>
</organism>
<accession>A0ABT9MP06</accession>
<evidence type="ECO:0000313" key="3">
    <source>
        <dbReference type="EMBL" id="MDP9793135.1"/>
    </source>
</evidence>
<feature type="region of interest" description="Disordered" evidence="1">
    <location>
        <begin position="1"/>
        <end position="20"/>
    </location>
</feature>
<evidence type="ECO:0000259" key="2">
    <source>
        <dbReference type="PROSITE" id="PS50011"/>
    </source>
</evidence>
<keyword evidence="3" id="KW-0238">DNA-binding</keyword>
<evidence type="ECO:0000313" key="4">
    <source>
        <dbReference type="Proteomes" id="UP001240984"/>
    </source>
</evidence>
<keyword evidence="3" id="KW-0808">Transferase</keyword>
<keyword evidence="3" id="KW-0418">Kinase</keyword>
<dbReference type="GO" id="GO:0003677">
    <property type="term" value="F:DNA binding"/>
    <property type="evidence" value="ECO:0007669"/>
    <property type="project" value="UniProtKB-KW"/>
</dbReference>
<dbReference type="SUPFAM" id="SSF56112">
    <property type="entry name" value="Protein kinase-like (PK-like)"/>
    <property type="match status" value="1"/>
</dbReference>
<dbReference type="InterPro" id="IPR011009">
    <property type="entry name" value="Kinase-like_dom_sf"/>
</dbReference>
<dbReference type="EMBL" id="JAUSRA010000001">
    <property type="protein sequence ID" value="MDP9793135.1"/>
    <property type="molecule type" value="Genomic_DNA"/>
</dbReference>
<dbReference type="Gene3D" id="1.10.510.10">
    <property type="entry name" value="Transferase(Phosphotransferase) domain 1"/>
    <property type="match status" value="1"/>
</dbReference>
<proteinExistence type="predicted"/>
<comment type="caution">
    <text evidence="3">The sequence shown here is derived from an EMBL/GenBank/DDBJ whole genome shotgun (WGS) entry which is preliminary data.</text>
</comment>
<feature type="domain" description="Protein kinase" evidence="2">
    <location>
        <begin position="1"/>
        <end position="310"/>
    </location>
</feature>
<dbReference type="InterPro" id="IPR000719">
    <property type="entry name" value="Prot_kinase_dom"/>
</dbReference>
<keyword evidence="4" id="KW-1185">Reference proteome</keyword>
<dbReference type="Proteomes" id="UP001240984">
    <property type="component" value="Unassembled WGS sequence"/>
</dbReference>
<protein>
    <submittedName>
        <fullName evidence="3">DNA-binding helix-hairpin-helix protein with protein kinase domain</fullName>
    </submittedName>
</protein>
<evidence type="ECO:0000256" key="1">
    <source>
        <dbReference type="SAM" id="MobiDB-lite"/>
    </source>
</evidence>
<sequence length="349" mass="36917">MSRRVRLAGPDGTTTPDELDRQIGSVGSQGSVWTLRARPDLVAKVVHRAAGDDLRRRVTSMLGGPTGWTVPDGRPIVAWPVAELRGDDDRLLGYAAPRLAAPFFVALPLLFNPAVRRRLLPGGTWSWWLGAAEQLARSVHTVHQQGHVLGDLAPANLFAAADGAVCLIDADGWQLRDPAGGGHLSCPFSRPEYTAPELLGAGAVPRDVTSDHWALAVLVAQLLGLGFHPFGGVPAGADGPIEEVDNVAARRCRALGAPVLAPATAPPATLITDVLRSRLAEALDAGHDDPAARPGPLAWAAALARSRRRLVTCRVSRTHVHPPGPAGCPWCAMVAAGARDPFPPLERRR</sequence>
<dbReference type="RefSeq" id="WP_306828101.1">
    <property type="nucleotide sequence ID" value="NZ_JAUSRA010000001.1"/>
</dbReference>